<evidence type="ECO:0000313" key="2">
    <source>
        <dbReference type="EMBL" id="CAG7825018.1"/>
    </source>
</evidence>
<protein>
    <submittedName>
        <fullName evidence="2">Uncharacterized protein</fullName>
    </submittedName>
</protein>
<keyword evidence="1" id="KW-0732">Signal</keyword>
<sequence>MKVFIQSAAVLICAMVAQCDICRFNIAAGFGVLKCEDKVYHADEKTRDDVNHCGEVFLHLREAWIQ</sequence>
<organism evidence="2 3">
    <name type="scientific">Allacma fusca</name>
    <dbReference type="NCBI Taxonomy" id="39272"/>
    <lineage>
        <taxon>Eukaryota</taxon>
        <taxon>Metazoa</taxon>
        <taxon>Ecdysozoa</taxon>
        <taxon>Arthropoda</taxon>
        <taxon>Hexapoda</taxon>
        <taxon>Collembola</taxon>
        <taxon>Symphypleona</taxon>
        <taxon>Sminthuridae</taxon>
        <taxon>Allacma</taxon>
    </lineage>
</organism>
<evidence type="ECO:0000256" key="1">
    <source>
        <dbReference type="SAM" id="SignalP"/>
    </source>
</evidence>
<comment type="caution">
    <text evidence="2">The sequence shown here is derived from an EMBL/GenBank/DDBJ whole genome shotgun (WGS) entry which is preliminary data.</text>
</comment>
<dbReference type="EMBL" id="CAJVCH010534613">
    <property type="protein sequence ID" value="CAG7825018.1"/>
    <property type="molecule type" value="Genomic_DNA"/>
</dbReference>
<feature type="chain" id="PRO_5035289653" evidence="1">
    <location>
        <begin position="20"/>
        <end position="66"/>
    </location>
</feature>
<evidence type="ECO:0000313" key="3">
    <source>
        <dbReference type="Proteomes" id="UP000708208"/>
    </source>
</evidence>
<dbReference type="Proteomes" id="UP000708208">
    <property type="component" value="Unassembled WGS sequence"/>
</dbReference>
<feature type="signal peptide" evidence="1">
    <location>
        <begin position="1"/>
        <end position="19"/>
    </location>
</feature>
<proteinExistence type="predicted"/>
<reference evidence="2" key="1">
    <citation type="submission" date="2021-06" db="EMBL/GenBank/DDBJ databases">
        <authorList>
            <person name="Hodson N. C."/>
            <person name="Mongue J. A."/>
            <person name="Jaron S. K."/>
        </authorList>
    </citation>
    <scope>NUCLEOTIDE SEQUENCE</scope>
</reference>
<dbReference type="AlphaFoldDB" id="A0A8J2L4Q0"/>
<accession>A0A8J2L4Q0</accession>
<keyword evidence="3" id="KW-1185">Reference proteome</keyword>
<gene>
    <name evidence="2" type="ORF">AFUS01_LOCUS35144</name>
</gene>
<name>A0A8J2L4Q0_9HEXA</name>